<keyword evidence="1" id="KW-1133">Transmembrane helix</keyword>
<feature type="transmembrane region" description="Helical" evidence="1">
    <location>
        <begin position="59"/>
        <end position="74"/>
    </location>
</feature>
<accession>A0ABW5T735</accession>
<evidence type="ECO:0000313" key="2">
    <source>
        <dbReference type="EMBL" id="MFD2725023.1"/>
    </source>
</evidence>
<comment type="caution">
    <text evidence="2">The sequence shown here is derived from an EMBL/GenBank/DDBJ whole genome shotgun (WGS) entry which is preliminary data.</text>
</comment>
<keyword evidence="3" id="KW-1185">Reference proteome</keyword>
<proteinExistence type="predicted"/>
<feature type="transmembrane region" description="Helical" evidence="1">
    <location>
        <begin position="21"/>
        <end position="39"/>
    </location>
</feature>
<feature type="transmembrane region" description="Helical" evidence="1">
    <location>
        <begin position="210"/>
        <end position="227"/>
    </location>
</feature>
<keyword evidence="1" id="KW-0472">Membrane</keyword>
<evidence type="ECO:0000313" key="3">
    <source>
        <dbReference type="Proteomes" id="UP001597476"/>
    </source>
</evidence>
<dbReference type="RefSeq" id="WP_380288611.1">
    <property type="nucleotide sequence ID" value="NZ_JBHULY010000005.1"/>
</dbReference>
<keyword evidence="1" id="KW-0812">Transmembrane</keyword>
<evidence type="ECO:0000256" key="1">
    <source>
        <dbReference type="SAM" id="Phobius"/>
    </source>
</evidence>
<protein>
    <submittedName>
        <fullName evidence="2">Uncharacterized protein</fullName>
    </submittedName>
</protein>
<gene>
    <name evidence="2" type="ORF">ACFSR8_02260</name>
</gene>
<feature type="transmembrane region" description="Helical" evidence="1">
    <location>
        <begin position="144"/>
        <end position="160"/>
    </location>
</feature>
<dbReference type="EMBL" id="JBHULY010000005">
    <property type="protein sequence ID" value="MFD2725023.1"/>
    <property type="molecule type" value="Genomic_DNA"/>
</dbReference>
<feature type="transmembrane region" description="Helical" evidence="1">
    <location>
        <begin position="172"/>
        <end position="190"/>
    </location>
</feature>
<sequence length="232" mass="26499">MILNVMAISSKFKLAQTTVRLLYWFPYGITAIFALFLGLNPTRRLALFLLKENSLVENLTFLAFMVGCILGFKLSLKFHQKAQNKVLKWLIILISIAFFIIAMEEISWGQQFLKFETPEWMGGMNAQNELTVHNISTFQGKSEILRLLFGLAGLVGIGFNRNTFFQPIAVPYVLISFVIVIVVISVFDVYDDFYPISQQLSTGVQRLSELVEMLIAFLGCLYMWLLLRNNDS</sequence>
<feature type="transmembrane region" description="Helical" evidence="1">
    <location>
        <begin position="86"/>
        <end position="103"/>
    </location>
</feature>
<dbReference type="Proteomes" id="UP001597476">
    <property type="component" value="Unassembled WGS sequence"/>
</dbReference>
<reference evidence="3" key="1">
    <citation type="journal article" date="2019" name="Int. J. Syst. Evol. Microbiol.">
        <title>The Global Catalogue of Microorganisms (GCM) 10K type strain sequencing project: providing services to taxonomists for standard genome sequencing and annotation.</title>
        <authorList>
            <consortium name="The Broad Institute Genomics Platform"/>
            <consortium name="The Broad Institute Genome Sequencing Center for Infectious Disease"/>
            <person name="Wu L."/>
            <person name="Ma J."/>
        </authorList>
    </citation>
    <scope>NUCLEOTIDE SEQUENCE [LARGE SCALE GENOMIC DNA]</scope>
    <source>
        <strain evidence="3">KCTC 42398</strain>
    </source>
</reference>
<organism evidence="2 3">
    <name type="scientific">Hyunsoonleella rubra</name>
    <dbReference type="NCBI Taxonomy" id="1737062"/>
    <lineage>
        <taxon>Bacteria</taxon>
        <taxon>Pseudomonadati</taxon>
        <taxon>Bacteroidota</taxon>
        <taxon>Flavobacteriia</taxon>
        <taxon>Flavobacteriales</taxon>
        <taxon>Flavobacteriaceae</taxon>
    </lineage>
</organism>
<name>A0ABW5T735_9FLAO</name>